<name>A0A6B3SHH0_9BURK</name>
<sequence length="273" mass="29970">MMQQMSLEWLTGEAGSQRWRQHQSRFVPPAVRFDPSRVEVTEIPEAIAKPFVLGHHYSGSYPAARFRVGLFVKPVCGDEYLGGVAVFSVPMQNAAVPKYLGVEAGQGVELGRLVLLDDPLLGFNAESWFVSRAFRLLRARLPQIAGVLSYSDPMARYAQDGSKVFPGHAGIVYRALSGHYHGRSSARTLIVAKDGRTVSERALSKIRLGESGVEYAIRQLQAMGAPGRLPFEDGAGYVARALEEGGFRRVKHPGNHVFSWTLRRAVASPPSSH</sequence>
<organism evidence="1 2">
    <name type="scientific">Noviherbaspirillum galbum</name>
    <dbReference type="NCBI Taxonomy" id="2709383"/>
    <lineage>
        <taxon>Bacteria</taxon>
        <taxon>Pseudomonadati</taxon>
        <taxon>Pseudomonadota</taxon>
        <taxon>Betaproteobacteria</taxon>
        <taxon>Burkholderiales</taxon>
        <taxon>Oxalobacteraceae</taxon>
        <taxon>Noviherbaspirillum</taxon>
    </lineage>
</organism>
<dbReference type="Pfam" id="PF25680">
    <property type="entry name" value="Mom"/>
    <property type="match status" value="1"/>
</dbReference>
<reference evidence="1 2" key="1">
    <citation type="submission" date="2020-02" db="EMBL/GenBank/DDBJ databases">
        <authorList>
            <person name="Kim M.K."/>
        </authorList>
    </citation>
    <scope>NUCLEOTIDE SEQUENCE [LARGE SCALE GENOMIC DNA]</scope>
    <source>
        <strain evidence="1 2">17J57-3</strain>
    </source>
</reference>
<gene>
    <name evidence="1" type="ORF">G3574_03340</name>
</gene>
<dbReference type="InterPro" id="IPR057895">
    <property type="entry name" value="Mom"/>
</dbReference>
<evidence type="ECO:0000313" key="2">
    <source>
        <dbReference type="Proteomes" id="UP000482155"/>
    </source>
</evidence>
<dbReference type="EMBL" id="JAAIVB010000011">
    <property type="protein sequence ID" value="NEX60103.1"/>
    <property type="molecule type" value="Genomic_DNA"/>
</dbReference>
<keyword evidence="2" id="KW-1185">Reference proteome</keyword>
<accession>A0A6B3SHH0</accession>
<dbReference type="Proteomes" id="UP000482155">
    <property type="component" value="Unassembled WGS sequence"/>
</dbReference>
<dbReference type="AlphaFoldDB" id="A0A6B3SHH0"/>
<proteinExistence type="predicted"/>
<comment type="caution">
    <text evidence="1">The sequence shown here is derived from an EMBL/GenBank/DDBJ whole genome shotgun (WGS) entry which is preliminary data.</text>
</comment>
<protein>
    <submittedName>
        <fullName evidence="1">Uncharacterized protein</fullName>
    </submittedName>
</protein>
<dbReference type="RefSeq" id="WP_163960604.1">
    <property type="nucleotide sequence ID" value="NZ_JAAIVB010000011.1"/>
</dbReference>
<evidence type="ECO:0000313" key="1">
    <source>
        <dbReference type="EMBL" id="NEX60103.1"/>
    </source>
</evidence>